<evidence type="ECO:0000313" key="2">
    <source>
        <dbReference type="Proteomes" id="UP001469553"/>
    </source>
</evidence>
<evidence type="ECO:0000313" key="1">
    <source>
        <dbReference type="EMBL" id="MEQ2288801.1"/>
    </source>
</evidence>
<gene>
    <name evidence="1" type="ORF">AMECASPLE_026484</name>
</gene>
<proteinExistence type="predicted"/>
<dbReference type="Proteomes" id="UP001469553">
    <property type="component" value="Unassembled WGS sequence"/>
</dbReference>
<organism evidence="1 2">
    <name type="scientific">Ameca splendens</name>
    <dbReference type="NCBI Taxonomy" id="208324"/>
    <lineage>
        <taxon>Eukaryota</taxon>
        <taxon>Metazoa</taxon>
        <taxon>Chordata</taxon>
        <taxon>Craniata</taxon>
        <taxon>Vertebrata</taxon>
        <taxon>Euteleostomi</taxon>
        <taxon>Actinopterygii</taxon>
        <taxon>Neopterygii</taxon>
        <taxon>Teleostei</taxon>
        <taxon>Neoteleostei</taxon>
        <taxon>Acanthomorphata</taxon>
        <taxon>Ovalentaria</taxon>
        <taxon>Atherinomorphae</taxon>
        <taxon>Cyprinodontiformes</taxon>
        <taxon>Goodeidae</taxon>
        <taxon>Ameca</taxon>
    </lineage>
</organism>
<protein>
    <submittedName>
        <fullName evidence="1">Uncharacterized protein</fullName>
    </submittedName>
</protein>
<sequence length="114" mass="12191">MYCRKPSELAQGESHALVICALVSPEARAGVSGSITTLAPLFSPPLTCRNESCGAQCCRARQGKNATLWCKESDSKLLGALRGTRSWELAVRAPHKISPGLQMAPCHTLDTPDL</sequence>
<reference evidence="1 2" key="1">
    <citation type="submission" date="2021-06" db="EMBL/GenBank/DDBJ databases">
        <authorList>
            <person name="Palmer J.M."/>
        </authorList>
    </citation>
    <scope>NUCLEOTIDE SEQUENCE [LARGE SCALE GENOMIC DNA]</scope>
    <source>
        <strain evidence="1 2">AS_MEX2019</strain>
        <tissue evidence="1">Muscle</tissue>
    </source>
</reference>
<keyword evidence="2" id="KW-1185">Reference proteome</keyword>
<comment type="caution">
    <text evidence="1">The sequence shown here is derived from an EMBL/GenBank/DDBJ whole genome shotgun (WGS) entry which is preliminary data.</text>
</comment>
<name>A0ABV0Y4X9_9TELE</name>
<dbReference type="EMBL" id="JAHRIP010021523">
    <property type="protein sequence ID" value="MEQ2288801.1"/>
    <property type="molecule type" value="Genomic_DNA"/>
</dbReference>
<accession>A0ABV0Y4X9</accession>